<name>A0A7X0HQA1_9BACI</name>
<comment type="caution">
    <text evidence="3">The sequence shown here is derived from an EMBL/GenBank/DDBJ whole genome shotgun (WGS) entry which is preliminary data.</text>
</comment>
<keyword evidence="4" id="KW-1185">Reference proteome</keyword>
<dbReference type="SUPFAM" id="SSF52317">
    <property type="entry name" value="Class I glutamine amidotransferase-like"/>
    <property type="match status" value="1"/>
</dbReference>
<keyword evidence="1" id="KW-0472">Membrane</keyword>
<keyword evidence="2" id="KW-0732">Signal</keyword>
<feature type="transmembrane region" description="Helical" evidence="1">
    <location>
        <begin position="401"/>
        <end position="421"/>
    </location>
</feature>
<sequence length="799" mass="88571">MRKYIKGVIVLVLLFFAFCFVAKPVFAESTGVNVKLEAGMDGKVKTGRGFPLQITVENTGPSFNGDLLIDYYPSHNTGGTLAVHLDLPKNSTKTYIISVPGMTPDHPAQYQKKSAVHLYSGDWKDGKEVSFSGNKTLPLKYIEFDKQVIGIISGNIDRLKELKTISTMNNRPIEIVELQNSQIPKQALGLEMIDYLLVDDYILTKLNDDQQEAIRTWVNNGGVFIAGGSPHAAQSFGKLAELLPIKMNAEVQVNSGFLKDGNREDPAFNELTVFTGSVEKDAEVVSESGGIATVMKKNFGMGTVMQTGFSLGDEPLASWKGYGEWFYEVLMQGADKPSVAAGPYGPDVYGALYYEFAEINEYFPASHFSIWQLVGLLLGYFIILVPILYFILKKLDKREHAWWIIPSLSIVMSAAIFGIGAKDRIANPRLNQMGIYVNHQGYLTGYQAATLLSNKSGTYSLEIPKDQFKALPSTNMMMPMPSAEGVIEEKRKEYEVVFQDVEYWSSRTLYGDAKKESDGSFQTNLTVANDVLKGTIQNEYPYDFNDIVIWTGRERLSLGPLKKGEVLKVNEKVKQSILSPPTALNTRGYSMPGGPGTKTDMEAMKKERLEYAAGTFLSESIHSRSLPVLAGFTNDEVIALDMTGEKEKKHHDNLIVEPFEAEVNLTGDFTLTTDGLVSSFNVINGRIIEKTPVADEILLEEGQYEYVLQLPKAAAVKPLLLKEILIRTKGSQASFELYNYQTAEYVPIEKTTVKITAAEQAEEFMAEDGKIMLKITKQNNGGDPFVILPDITIKGEVLP</sequence>
<gene>
    <name evidence="3" type="ORF">HNR53_000395</name>
</gene>
<accession>A0A7X0HQA1</accession>
<proteinExistence type="predicted"/>
<evidence type="ECO:0000256" key="2">
    <source>
        <dbReference type="SAM" id="SignalP"/>
    </source>
</evidence>
<reference evidence="3 4" key="1">
    <citation type="submission" date="2020-08" db="EMBL/GenBank/DDBJ databases">
        <title>Genomic Encyclopedia of Type Strains, Phase IV (KMG-IV): sequencing the most valuable type-strain genomes for metagenomic binning, comparative biology and taxonomic classification.</title>
        <authorList>
            <person name="Goeker M."/>
        </authorList>
    </citation>
    <scope>NUCLEOTIDE SEQUENCE [LARGE SCALE GENOMIC DNA]</scope>
    <source>
        <strain evidence="3 4">DSM 5391</strain>
    </source>
</reference>
<dbReference type="Proteomes" id="UP000531594">
    <property type="component" value="Unassembled WGS sequence"/>
</dbReference>
<feature type="transmembrane region" description="Helical" evidence="1">
    <location>
        <begin position="370"/>
        <end position="392"/>
    </location>
</feature>
<dbReference type="EMBL" id="JACHGK010000001">
    <property type="protein sequence ID" value="MBB6443807.1"/>
    <property type="molecule type" value="Genomic_DNA"/>
</dbReference>
<evidence type="ECO:0000313" key="3">
    <source>
        <dbReference type="EMBL" id="MBB6443807.1"/>
    </source>
</evidence>
<dbReference type="AlphaFoldDB" id="A0A7X0HQA1"/>
<keyword evidence="1" id="KW-1133">Transmembrane helix</keyword>
<dbReference type="Gene3D" id="3.40.50.880">
    <property type="match status" value="1"/>
</dbReference>
<protein>
    <submittedName>
        <fullName evidence="3">Uncharacterized protein</fullName>
    </submittedName>
</protein>
<evidence type="ECO:0000313" key="4">
    <source>
        <dbReference type="Proteomes" id="UP000531594"/>
    </source>
</evidence>
<dbReference type="InterPro" id="IPR029062">
    <property type="entry name" value="Class_I_gatase-like"/>
</dbReference>
<feature type="chain" id="PRO_5030854185" evidence="2">
    <location>
        <begin position="28"/>
        <end position="799"/>
    </location>
</feature>
<evidence type="ECO:0000256" key="1">
    <source>
        <dbReference type="SAM" id="Phobius"/>
    </source>
</evidence>
<feature type="signal peptide" evidence="2">
    <location>
        <begin position="1"/>
        <end position="27"/>
    </location>
</feature>
<keyword evidence="1" id="KW-0812">Transmembrane</keyword>
<organism evidence="3 4">
    <name type="scientific">Bacillus benzoevorans</name>
    <dbReference type="NCBI Taxonomy" id="1456"/>
    <lineage>
        <taxon>Bacteria</taxon>
        <taxon>Bacillati</taxon>
        <taxon>Bacillota</taxon>
        <taxon>Bacilli</taxon>
        <taxon>Bacillales</taxon>
        <taxon>Bacillaceae</taxon>
        <taxon>Bacillus</taxon>
    </lineage>
</organism>
<dbReference type="RefSeq" id="WP_184522174.1">
    <property type="nucleotide sequence ID" value="NZ_JACHGK010000001.1"/>
</dbReference>